<protein>
    <submittedName>
        <fullName evidence="2">Uncharacterized protein</fullName>
    </submittedName>
</protein>
<keyword evidence="3" id="KW-1185">Reference proteome</keyword>
<sequence length="349" mass="37399">MYHVWALGSRWVQHHRSDERRSCSKAGGKLFGGRQRQHQHSTSTAPAQHQHQHHYALHTATVGMLQLSPGWSSYQLQGVPAVAKSVAEEFEPCYVGLGISPTQASRRTKDSHKPRFWGRLVITWLQLGRCRVQRARRLAIDKGPGARGGTALALHPALSCQLQRLEEACPRGALLFYFIFLAAFNGGASKSGMPQPRLLLSAVQQLSPAMAGDILARRGAVAAPKNRIVVGDNPVRLFVADTSLCSVNNGIGGGGQSRPGTDPAKRAAGGRQPVRRRAAAACRPAAAGTARKPYQKVKNSRGWPGECTAAIRFLESTNCRSPPAAASADAVYVTGSGPLIRPLPPLSAP</sequence>
<evidence type="ECO:0000313" key="3">
    <source>
        <dbReference type="Proteomes" id="UP000799766"/>
    </source>
</evidence>
<reference evidence="2" key="1">
    <citation type="journal article" date="2020" name="Stud. Mycol.">
        <title>101 Dothideomycetes genomes: a test case for predicting lifestyles and emergence of pathogens.</title>
        <authorList>
            <person name="Haridas S."/>
            <person name="Albert R."/>
            <person name="Binder M."/>
            <person name="Bloem J."/>
            <person name="Labutti K."/>
            <person name="Salamov A."/>
            <person name="Andreopoulos B."/>
            <person name="Baker S."/>
            <person name="Barry K."/>
            <person name="Bills G."/>
            <person name="Bluhm B."/>
            <person name="Cannon C."/>
            <person name="Castanera R."/>
            <person name="Culley D."/>
            <person name="Daum C."/>
            <person name="Ezra D."/>
            <person name="Gonzalez J."/>
            <person name="Henrissat B."/>
            <person name="Kuo A."/>
            <person name="Liang C."/>
            <person name="Lipzen A."/>
            <person name="Lutzoni F."/>
            <person name="Magnuson J."/>
            <person name="Mondo S."/>
            <person name="Nolan M."/>
            <person name="Ohm R."/>
            <person name="Pangilinan J."/>
            <person name="Park H.-J."/>
            <person name="Ramirez L."/>
            <person name="Alfaro M."/>
            <person name="Sun H."/>
            <person name="Tritt A."/>
            <person name="Yoshinaga Y."/>
            <person name="Zwiers L.-H."/>
            <person name="Turgeon B."/>
            <person name="Goodwin S."/>
            <person name="Spatafora J."/>
            <person name="Crous P."/>
            <person name="Grigoriev I."/>
        </authorList>
    </citation>
    <scope>NUCLEOTIDE SEQUENCE</scope>
    <source>
        <strain evidence="2">ATCC 16933</strain>
    </source>
</reference>
<gene>
    <name evidence="2" type="ORF">BDY21DRAFT_395142</name>
</gene>
<feature type="region of interest" description="Disordered" evidence="1">
    <location>
        <begin position="250"/>
        <end position="276"/>
    </location>
</feature>
<dbReference type="EMBL" id="MU001685">
    <property type="protein sequence ID" value="KAF2455821.1"/>
    <property type="molecule type" value="Genomic_DNA"/>
</dbReference>
<dbReference type="Proteomes" id="UP000799766">
    <property type="component" value="Unassembled WGS sequence"/>
</dbReference>
<evidence type="ECO:0000313" key="2">
    <source>
        <dbReference type="EMBL" id="KAF2455821.1"/>
    </source>
</evidence>
<organism evidence="2 3">
    <name type="scientific">Lineolata rhizophorae</name>
    <dbReference type="NCBI Taxonomy" id="578093"/>
    <lineage>
        <taxon>Eukaryota</taxon>
        <taxon>Fungi</taxon>
        <taxon>Dikarya</taxon>
        <taxon>Ascomycota</taxon>
        <taxon>Pezizomycotina</taxon>
        <taxon>Dothideomycetes</taxon>
        <taxon>Dothideomycetes incertae sedis</taxon>
        <taxon>Lineolatales</taxon>
        <taxon>Lineolataceae</taxon>
        <taxon>Lineolata</taxon>
    </lineage>
</organism>
<evidence type="ECO:0000256" key="1">
    <source>
        <dbReference type="SAM" id="MobiDB-lite"/>
    </source>
</evidence>
<feature type="region of interest" description="Disordered" evidence="1">
    <location>
        <begin position="16"/>
        <end position="52"/>
    </location>
</feature>
<accession>A0A6A6NVS7</accession>
<dbReference type="AlphaFoldDB" id="A0A6A6NVS7"/>
<proteinExistence type="predicted"/>
<name>A0A6A6NVS7_9PEZI</name>